<sequence length="104" mass="11999">MIKASSYEDIAEQIDSGQKTVFLFTADWCGDCQYLYPLLETIEAENSGFQFMQVDRDDFMDLAQKWNIFGIPSLIVIENGQEIGRFVDKNRKTKEEITTFLKGL</sequence>
<dbReference type="InterPro" id="IPR050620">
    <property type="entry name" value="Thioredoxin_H-type-like"/>
</dbReference>
<dbReference type="CDD" id="cd02947">
    <property type="entry name" value="TRX_family"/>
    <property type="match status" value="1"/>
</dbReference>
<proteinExistence type="predicted"/>
<feature type="domain" description="Thioredoxin" evidence="1">
    <location>
        <begin position="1"/>
        <end position="104"/>
    </location>
</feature>
<dbReference type="AlphaFoldDB" id="A0A239XL86"/>
<evidence type="ECO:0000259" key="1">
    <source>
        <dbReference type="PROSITE" id="PS51352"/>
    </source>
</evidence>
<dbReference type="Gene3D" id="3.40.30.10">
    <property type="entry name" value="Glutaredoxin"/>
    <property type="match status" value="1"/>
</dbReference>
<dbReference type="PROSITE" id="PS51352">
    <property type="entry name" value="THIOREDOXIN_2"/>
    <property type="match status" value="1"/>
</dbReference>
<dbReference type="RefSeq" id="WP_017770232.1">
    <property type="nucleotide sequence ID" value="NZ_LT906454.1"/>
</dbReference>
<reference evidence="2 3" key="1">
    <citation type="submission" date="2017-06" db="EMBL/GenBank/DDBJ databases">
        <authorList>
            <consortium name="Pathogen Informatics"/>
        </authorList>
    </citation>
    <scope>NUCLEOTIDE SEQUENCE [LARGE SCALE GENOMIC DNA]</scope>
    <source>
        <strain evidence="2 3">NCTC11291</strain>
    </source>
</reference>
<dbReference type="InterPro" id="IPR036249">
    <property type="entry name" value="Thioredoxin-like_sf"/>
</dbReference>
<dbReference type="PANTHER" id="PTHR10438">
    <property type="entry name" value="THIOREDOXIN"/>
    <property type="match status" value="1"/>
</dbReference>
<gene>
    <name evidence="2" type="primary">trxA_2</name>
    <name evidence="2" type="ORF">SAMEA4504048_02217</name>
</gene>
<dbReference type="OrthoDB" id="7629852at2"/>
<accession>A0A239XL86</accession>
<dbReference type="InterPro" id="IPR013766">
    <property type="entry name" value="Thioredoxin_domain"/>
</dbReference>
<protein>
    <submittedName>
        <fullName evidence="2">Thioredoxin</fullName>
    </submittedName>
</protein>
<organism evidence="2 3">
    <name type="scientific">Streptococcus acidominimus</name>
    <dbReference type="NCBI Taxonomy" id="1326"/>
    <lineage>
        <taxon>Bacteria</taxon>
        <taxon>Bacillati</taxon>
        <taxon>Bacillota</taxon>
        <taxon>Bacilli</taxon>
        <taxon>Lactobacillales</taxon>
        <taxon>Streptococcaceae</taxon>
        <taxon>Streptococcus</taxon>
    </lineage>
</organism>
<dbReference type="EMBL" id="LT906454">
    <property type="protein sequence ID" value="SNV46698.1"/>
    <property type="molecule type" value="Genomic_DNA"/>
</dbReference>
<dbReference type="SUPFAM" id="SSF52833">
    <property type="entry name" value="Thioredoxin-like"/>
    <property type="match status" value="1"/>
</dbReference>
<dbReference type="Pfam" id="PF00085">
    <property type="entry name" value="Thioredoxin"/>
    <property type="match status" value="1"/>
</dbReference>
<evidence type="ECO:0000313" key="3">
    <source>
        <dbReference type="Proteomes" id="UP000215144"/>
    </source>
</evidence>
<name>A0A239XL86_STRAI</name>
<evidence type="ECO:0000313" key="2">
    <source>
        <dbReference type="EMBL" id="SNV46698.1"/>
    </source>
</evidence>
<dbReference type="Proteomes" id="UP000215144">
    <property type="component" value="Chromosome 1"/>
</dbReference>
<dbReference type="PANTHER" id="PTHR10438:SF468">
    <property type="entry name" value="THIOREDOXIN-1-RELATED"/>
    <property type="match status" value="1"/>
</dbReference>
<dbReference type="KEGG" id="saco:SAME_02217"/>